<dbReference type="Proteomes" id="UP000199421">
    <property type="component" value="Unassembled WGS sequence"/>
</dbReference>
<sequence>MGFLYNLGGGINQVLFIKEQLAAAHAYIDRNHLKVDKVEDDLDKQMIQLENAAGTSTFQSALQKAKSARRFVLAVAILIAIVLGGIYLIDKIHAEASLMKNTLNWVFENIGVATAILLVPFLLLIVGAQVSRSRFNKLYGKRYEDAWRAIEHKLGNA</sequence>
<organism evidence="2 3">
    <name type="scientific">Olivibacter domesticus</name>
    <name type="common">Pseudosphingobacterium domesticum</name>
    <dbReference type="NCBI Taxonomy" id="407022"/>
    <lineage>
        <taxon>Bacteria</taxon>
        <taxon>Pseudomonadati</taxon>
        <taxon>Bacteroidota</taxon>
        <taxon>Sphingobacteriia</taxon>
        <taxon>Sphingobacteriales</taxon>
        <taxon>Sphingobacteriaceae</taxon>
        <taxon>Olivibacter</taxon>
    </lineage>
</organism>
<keyword evidence="1" id="KW-1133">Transmembrane helix</keyword>
<keyword evidence="1" id="KW-0472">Membrane</keyword>
<dbReference type="EMBL" id="FOAF01000004">
    <property type="protein sequence ID" value="SEL85603.1"/>
    <property type="molecule type" value="Genomic_DNA"/>
</dbReference>
<keyword evidence="3" id="KW-1185">Reference proteome</keyword>
<evidence type="ECO:0000313" key="3">
    <source>
        <dbReference type="Proteomes" id="UP000199421"/>
    </source>
</evidence>
<keyword evidence="1" id="KW-0812">Transmembrane</keyword>
<feature type="transmembrane region" description="Helical" evidence="1">
    <location>
        <begin position="71"/>
        <end position="89"/>
    </location>
</feature>
<name>A0A1H7TLN1_OLID1</name>
<dbReference type="Pfam" id="PF19592">
    <property type="entry name" value="DUF6097"/>
    <property type="match status" value="1"/>
</dbReference>
<dbReference type="STRING" id="407022.SAMN05661044_03584"/>
<gene>
    <name evidence="2" type="ORF">SAMN05661044_03584</name>
</gene>
<evidence type="ECO:0000256" key="1">
    <source>
        <dbReference type="SAM" id="Phobius"/>
    </source>
</evidence>
<accession>A0A1H7TLN1</accession>
<feature type="transmembrane region" description="Helical" evidence="1">
    <location>
        <begin position="109"/>
        <end position="128"/>
    </location>
</feature>
<protein>
    <submittedName>
        <fullName evidence="2">Uncharacterized protein</fullName>
    </submittedName>
</protein>
<dbReference type="AlphaFoldDB" id="A0A1H7TLN1"/>
<evidence type="ECO:0000313" key="2">
    <source>
        <dbReference type="EMBL" id="SEL85603.1"/>
    </source>
</evidence>
<reference evidence="3" key="1">
    <citation type="submission" date="2016-10" db="EMBL/GenBank/DDBJ databases">
        <authorList>
            <person name="Varghese N."/>
            <person name="Submissions S."/>
        </authorList>
    </citation>
    <scope>NUCLEOTIDE SEQUENCE [LARGE SCALE GENOMIC DNA]</scope>
    <source>
        <strain evidence="3">DSM 18733</strain>
    </source>
</reference>
<dbReference type="InterPro" id="IPR046079">
    <property type="entry name" value="DUF6097"/>
</dbReference>
<dbReference type="RefSeq" id="WP_093326876.1">
    <property type="nucleotide sequence ID" value="NZ_FOAF01000004.1"/>
</dbReference>
<proteinExistence type="predicted"/>